<reference evidence="1 2" key="1">
    <citation type="submission" date="2015-01" db="EMBL/GenBank/DDBJ databases">
        <title>Evolution of Trichinella species and genotypes.</title>
        <authorList>
            <person name="Korhonen P.K."/>
            <person name="Edoardo P."/>
            <person name="Giuseppe L.R."/>
            <person name="Gasser R.B."/>
        </authorList>
    </citation>
    <scope>NUCLEOTIDE SEQUENCE [LARGE SCALE GENOMIC DNA]</scope>
    <source>
        <strain evidence="1">ISS120</strain>
    </source>
</reference>
<proteinExistence type="predicted"/>
<gene>
    <name evidence="1" type="ORF">T03_2001</name>
</gene>
<feature type="non-terminal residue" evidence="1">
    <location>
        <position position="1"/>
    </location>
</feature>
<keyword evidence="2" id="KW-1185">Reference proteome</keyword>
<dbReference type="AlphaFoldDB" id="A0A0V0YZS2"/>
<evidence type="ECO:0000313" key="2">
    <source>
        <dbReference type="Proteomes" id="UP000054653"/>
    </source>
</evidence>
<accession>A0A0V0YZS2</accession>
<evidence type="ECO:0000313" key="1">
    <source>
        <dbReference type="EMBL" id="KRY05677.1"/>
    </source>
</evidence>
<comment type="caution">
    <text evidence="1">The sequence shown here is derived from an EMBL/GenBank/DDBJ whole genome shotgun (WGS) entry which is preliminary data.</text>
</comment>
<protein>
    <submittedName>
        <fullName evidence="1">Uncharacterized protein</fullName>
    </submittedName>
</protein>
<dbReference type="EMBL" id="JYDI01004859">
    <property type="protein sequence ID" value="KRY05677.1"/>
    <property type="molecule type" value="Genomic_DNA"/>
</dbReference>
<organism evidence="1 2">
    <name type="scientific">Trichinella britovi</name>
    <name type="common">Parasitic roundworm</name>
    <dbReference type="NCBI Taxonomy" id="45882"/>
    <lineage>
        <taxon>Eukaryota</taxon>
        <taxon>Metazoa</taxon>
        <taxon>Ecdysozoa</taxon>
        <taxon>Nematoda</taxon>
        <taxon>Enoplea</taxon>
        <taxon>Dorylaimia</taxon>
        <taxon>Trichinellida</taxon>
        <taxon>Trichinellidae</taxon>
        <taxon>Trichinella</taxon>
    </lineage>
</organism>
<dbReference type="Proteomes" id="UP000054653">
    <property type="component" value="Unassembled WGS sequence"/>
</dbReference>
<sequence length="63" mass="6789">LLSIVAAGSCRLHHSAHETPSGTASASDQHKPARFLSVALYAGKTQRRISPSRCPHRRLQTGL</sequence>
<feature type="non-terminal residue" evidence="1">
    <location>
        <position position="63"/>
    </location>
</feature>
<name>A0A0V0YZS2_TRIBR</name>